<evidence type="ECO:0000313" key="3">
    <source>
        <dbReference type="Proteomes" id="UP000509667"/>
    </source>
</evidence>
<dbReference type="Proteomes" id="UP000509667">
    <property type="component" value="Chromosome"/>
</dbReference>
<keyword evidence="1" id="KW-0812">Transmembrane</keyword>
<proteinExistence type="predicted"/>
<name>A0A7D5P185_9EURY</name>
<evidence type="ECO:0000256" key="1">
    <source>
        <dbReference type="SAM" id="Phobius"/>
    </source>
</evidence>
<dbReference type="GeneID" id="56079114"/>
<dbReference type="RefSeq" id="WP_179908329.1">
    <property type="nucleotide sequence ID" value="NZ_CP058910.1"/>
</dbReference>
<dbReference type="EMBL" id="CP058910">
    <property type="protein sequence ID" value="QLH78446.1"/>
    <property type="molecule type" value="Genomic_DNA"/>
</dbReference>
<dbReference type="AlphaFoldDB" id="A0A7D5P185"/>
<keyword evidence="3" id="KW-1185">Reference proteome</keyword>
<keyword evidence="1" id="KW-1133">Transmembrane helix</keyword>
<feature type="transmembrane region" description="Helical" evidence="1">
    <location>
        <begin position="15"/>
        <end position="37"/>
    </location>
</feature>
<accession>A0A7D5P185</accession>
<organism evidence="2 3">
    <name type="scientific">Halosimplex rubrum</name>
    <dbReference type="NCBI Taxonomy" id="869889"/>
    <lineage>
        <taxon>Archaea</taxon>
        <taxon>Methanobacteriati</taxon>
        <taxon>Methanobacteriota</taxon>
        <taxon>Stenosarchaea group</taxon>
        <taxon>Halobacteria</taxon>
        <taxon>Halobacteriales</taxon>
        <taxon>Haloarculaceae</taxon>
        <taxon>Halosimplex</taxon>
    </lineage>
</organism>
<reference evidence="2 3" key="1">
    <citation type="submission" date="2020-07" db="EMBL/GenBank/DDBJ databases">
        <title>Halosimplex pelagicum sp. nov. and Halosimplex rubrum sp. nov., isolated from salted brown alga Laminaria, and emended description of the genus Halosimplex.</title>
        <authorList>
            <person name="Cui H."/>
        </authorList>
    </citation>
    <scope>NUCLEOTIDE SEQUENCE [LARGE SCALE GENOMIC DNA]</scope>
    <source>
        <strain evidence="2 3">R27</strain>
    </source>
</reference>
<gene>
    <name evidence="2" type="ORF">HZS55_14585</name>
</gene>
<evidence type="ECO:0000313" key="2">
    <source>
        <dbReference type="EMBL" id="QLH78446.1"/>
    </source>
</evidence>
<feature type="transmembrane region" description="Helical" evidence="1">
    <location>
        <begin position="43"/>
        <end position="64"/>
    </location>
</feature>
<protein>
    <submittedName>
        <fullName evidence="2">Uncharacterized protein</fullName>
    </submittedName>
</protein>
<sequence length="77" mass="8554">MNDTFWDTVCGMLPWFRLLIVIDTVVLFLVGFSLLHVEPDSGAFIAALMTLTIVLITLVVFGLISRQCAARDEVPLD</sequence>
<dbReference type="KEGG" id="hrr:HZS55_14585"/>
<keyword evidence="1" id="KW-0472">Membrane</keyword>